<evidence type="ECO:0000256" key="1">
    <source>
        <dbReference type="SAM" id="MobiDB-lite"/>
    </source>
</evidence>
<comment type="caution">
    <text evidence="2">The sequence shown here is derived from an EMBL/GenBank/DDBJ whole genome shotgun (WGS) entry which is preliminary data.</text>
</comment>
<evidence type="ECO:0000313" key="3">
    <source>
        <dbReference type="Proteomes" id="UP000326924"/>
    </source>
</evidence>
<feature type="compositionally biased region" description="Polar residues" evidence="1">
    <location>
        <begin position="36"/>
        <end position="48"/>
    </location>
</feature>
<dbReference type="EMBL" id="VXIS01000011">
    <property type="protein sequence ID" value="KAA8913939.1"/>
    <property type="molecule type" value="Genomic_DNA"/>
</dbReference>
<feature type="region of interest" description="Disordered" evidence="1">
    <location>
        <begin position="36"/>
        <end position="55"/>
    </location>
</feature>
<dbReference type="AlphaFoldDB" id="A0A5J5FA84"/>
<proteinExistence type="predicted"/>
<dbReference type="InParanoid" id="A0A5J5FA84"/>
<keyword evidence="3" id="KW-1185">Reference proteome</keyword>
<protein>
    <submittedName>
        <fullName evidence="2">Uncharacterized protein</fullName>
    </submittedName>
</protein>
<accession>A0A5J5FA84</accession>
<organism evidence="2 3">
    <name type="scientific">Sphaerosporella brunnea</name>
    <dbReference type="NCBI Taxonomy" id="1250544"/>
    <lineage>
        <taxon>Eukaryota</taxon>
        <taxon>Fungi</taxon>
        <taxon>Dikarya</taxon>
        <taxon>Ascomycota</taxon>
        <taxon>Pezizomycotina</taxon>
        <taxon>Pezizomycetes</taxon>
        <taxon>Pezizales</taxon>
        <taxon>Pyronemataceae</taxon>
        <taxon>Sphaerosporella</taxon>
    </lineage>
</organism>
<dbReference type="Proteomes" id="UP000326924">
    <property type="component" value="Unassembled WGS sequence"/>
</dbReference>
<evidence type="ECO:0000313" key="2">
    <source>
        <dbReference type="EMBL" id="KAA8913939.1"/>
    </source>
</evidence>
<reference evidence="2 3" key="1">
    <citation type="submission" date="2019-09" db="EMBL/GenBank/DDBJ databases">
        <title>Draft genome of the ectomycorrhizal ascomycete Sphaerosporella brunnea.</title>
        <authorList>
            <consortium name="DOE Joint Genome Institute"/>
            <person name="Benucci G.M."/>
            <person name="Marozzi G."/>
            <person name="Antonielli L."/>
            <person name="Sanchez S."/>
            <person name="Marco P."/>
            <person name="Wang X."/>
            <person name="Falini L.B."/>
            <person name="Barry K."/>
            <person name="Haridas S."/>
            <person name="Lipzen A."/>
            <person name="Labutti K."/>
            <person name="Grigoriev I.V."/>
            <person name="Murat C."/>
            <person name="Martin F."/>
            <person name="Albertini E."/>
            <person name="Donnini D."/>
            <person name="Bonito G."/>
        </authorList>
    </citation>
    <scope>NUCLEOTIDE SEQUENCE [LARGE SCALE GENOMIC DNA]</scope>
    <source>
        <strain evidence="2 3">Sb_GMNB300</strain>
    </source>
</reference>
<name>A0A5J5FA84_9PEZI</name>
<gene>
    <name evidence="2" type="ORF">FN846DRAFT_41651</name>
</gene>
<sequence length="203" mass="21933">MHANALHTSNRLAAFRPGCTATNVVVKSPTFITTATLNSSERSQSSASLHKRNPPAPVIGPVALQGAQMWNGWISAHAGKPTELLDVIRTHPKPPAAIHKLQLNHPLPTPSLSSPLFLHLSFALKLLEALLRIYRALDSIPAKHTPPNSCIRATPADIFITYIHKTCLLFTGAPRLAQTHHGFITAYVCTQDSSSSSYLSAPD</sequence>